<evidence type="ECO:0000256" key="1">
    <source>
        <dbReference type="ARBA" id="ARBA00004496"/>
    </source>
</evidence>
<dbReference type="EMBL" id="VSSQ01003447">
    <property type="protein sequence ID" value="MPM20743.1"/>
    <property type="molecule type" value="Genomic_DNA"/>
</dbReference>
<dbReference type="GO" id="GO:0006282">
    <property type="term" value="P:regulation of DNA repair"/>
    <property type="evidence" value="ECO:0007669"/>
    <property type="project" value="InterPro"/>
</dbReference>
<evidence type="ECO:0000256" key="4">
    <source>
        <dbReference type="ARBA" id="ARBA00022490"/>
    </source>
</evidence>
<dbReference type="AlphaFoldDB" id="A0A644Y2I8"/>
<sequence length="120" mass="13399">MHLISKSLAKDGFVDDLRFARAFVRDKTRLSGWGAKKIAWTLKGKGVADDIIKESLNEIPSEGEADRLELILMTKLKSMKKATESCKLRASLIRFALSRGFGYEHSVGVVNKIVANFVEE</sequence>
<proteinExistence type="inferred from homology"/>
<protein>
    <recommendedName>
        <fullName evidence="3">Regulatory protein RecX</fullName>
    </recommendedName>
</protein>
<comment type="subcellular location">
    <subcellularLocation>
        <location evidence="1">Cytoplasm</location>
    </subcellularLocation>
</comment>
<accession>A0A644Y2I8</accession>
<evidence type="ECO:0000256" key="2">
    <source>
        <dbReference type="ARBA" id="ARBA00009695"/>
    </source>
</evidence>
<dbReference type="PANTHER" id="PTHR33602">
    <property type="entry name" value="REGULATORY PROTEIN RECX FAMILY PROTEIN"/>
    <property type="match status" value="1"/>
</dbReference>
<gene>
    <name evidence="6" type="primary">recX_19</name>
    <name evidence="6" type="ORF">SDC9_67179</name>
</gene>
<evidence type="ECO:0000259" key="5">
    <source>
        <dbReference type="Pfam" id="PF02631"/>
    </source>
</evidence>
<keyword evidence="4" id="KW-0963">Cytoplasm</keyword>
<reference evidence="6" key="1">
    <citation type="submission" date="2019-08" db="EMBL/GenBank/DDBJ databases">
        <authorList>
            <person name="Kucharzyk K."/>
            <person name="Murdoch R.W."/>
            <person name="Higgins S."/>
            <person name="Loffler F."/>
        </authorList>
    </citation>
    <scope>NUCLEOTIDE SEQUENCE</scope>
</reference>
<dbReference type="GO" id="GO:0005737">
    <property type="term" value="C:cytoplasm"/>
    <property type="evidence" value="ECO:0007669"/>
    <property type="project" value="UniProtKB-SubCell"/>
</dbReference>
<comment type="similarity">
    <text evidence="2">Belongs to the RecX family.</text>
</comment>
<name>A0A644Y2I8_9ZZZZ</name>
<organism evidence="6">
    <name type="scientific">bioreactor metagenome</name>
    <dbReference type="NCBI Taxonomy" id="1076179"/>
    <lineage>
        <taxon>unclassified sequences</taxon>
        <taxon>metagenomes</taxon>
        <taxon>ecological metagenomes</taxon>
    </lineage>
</organism>
<comment type="caution">
    <text evidence="6">The sequence shown here is derived from an EMBL/GenBank/DDBJ whole genome shotgun (WGS) entry which is preliminary data.</text>
</comment>
<dbReference type="Gene3D" id="1.10.10.10">
    <property type="entry name" value="Winged helix-like DNA-binding domain superfamily/Winged helix DNA-binding domain"/>
    <property type="match status" value="1"/>
</dbReference>
<feature type="domain" description="RecX second three-helical" evidence="5">
    <location>
        <begin position="15"/>
        <end position="56"/>
    </location>
</feature>
<dbReference type="Pfam" id="PF02631">
    <property type="entry name" value="RecX_HTH2"/>
    <property type="match status" value="1"/>
</dbReference>
<dbReference type="InterPro" id="IPR003783">
    <property type="entry name" value="Regulatory_RecX"/>
</dbReference>
<evidence type="ECO:0000256" key="3">
    <source>
        <dbReference type="ARBA" id="ARBA00018111"/>
    </source>
</evidence>
<dbReference type="InterPro" id="IPR036388">
    <property type="entry name" value="WH-like_DNA-bd_sf"/>
</dbReference>
<dbReference type="InterPro" id="IPR053924">
    <property type="entry name" value="RecX_HTH_2nd"/>
</dbReference>
<dbReference type="PANTHER" id="PTHR33602:SF1">
    <property type="entry name" value="REGULATORY PROTEIN RECX FAMILY PROTEIN"/>
    <property type="match status" value="1"/>
</dbReference>
<evidence type="ECO:0000313" key="6">
    <source>
        <dbReference type="EMBL" id="MPM20743.1"/>
    </source>
</evidence>